<dbReference type="PANTHER" id="PTHR39087:SF2">
    <property type="entry name" value="UPF0104 MEMBRANE PROTEIN MJ1595"/>
    <property type="match status" value="1"/>
</dbReference>
<protein>
    <submittedName>
        <fullName evidence="7">UPF0104 family protein</fullName>
    </submittedName>
</protein>
<dbReference type="PANTHER" id="PTHR39087">
    <property type="entry name" value="UPF0104 MEMBRANE PROTEIN MJ1595"/>
    <property type="match status" value="1"/>
</dbReference>
<comment type="subcellular location">
    <subcellularLocation>
        <location evidence="1">Cell membrane</location>
        <topology evidence="1">Multi-pass membrane protein</topology>
    </subcellularLocation>
</comment>
<feature type="transmembrane region" description="Helical" evidence="6">
    <location>
        <begin position="233"/>
        <end position="255"/>
    </location>
</feature>
<dbReference type="EMBL" id="QTJU01000004">
    <property type="protein sequence ID" value="RFM27696.1"/>
    <property type="molecule type" value="Genomic_DNA"/>
</dbReference>
<keyword evidence="8" id="KW-1185">Reference proteome</keyword>
<evidence type="ECO:0000313" key="8">
    <source>
        <dbReference type="Proteomes" id="UP000261284"/>
    </source>
</evidence>
<keyword evidence="3 6" id="KW-0812">Transmembrane</keyword>
<proteinExistence type="predicted"/>
<keyword evidence="4 6" id="KW-1133">Transmembrane helix</keyword>
<keyword evidence="2" id="KW-1003">Cell membrane</keyword>
<dbReference type="Pfam" id="PF03706">
    <property type="entry name" value="LPG_synthase_TM"/>
    <property type="match status" value="1"/>
</dbReference>
<evidence type="ECO:0000256" key="2">
    <source>
        <dbReference type="ARBA" id="ARBA00022475"/>
    </source>
</evidence>
<evidence type="ECO:0000256" key="3">
    <source>
        <dbReference type="ARBA" id="ARBA00022692"/>
    </source>
</evidence>
<evidence type="ECO:0000256" key="6">
    <source>
        <dbReference type="SAM" id="Phobius"/>
    </source>
</evidence>
<feature type="transmembrane region" description="Helical" evidence="6">
    <location>
        <begin position="179"/>
        <end position="198"/>
    </location>
</feature>
<comment type="caution">
    <text evidence="7">The sequence shown here is derived from an EMBL/GenBank/DDBJ whole genome shotgun (WGS) entry which is preliminary data.</text>
</comment>
<feature type="transmembrane region" description="Helical" evidence="6">
    <location>
        <begin position="12"/>
        <end position="32"/>
    </location>
</feature>
<evidence type="ECO:0000313" key="7">
    <source>
        <dbReference type="EMBL" id="RFM27696.1"/>
    </source>
</evidence>
<evidence type="ECO:0000256" key="4">
    <source>
        <dbReference type="ARBA" id="ARBA00022989"/>
    </source>
</evidence>
<feature type="transmembrane region" description="Helical" evidence="6">
    <location>
        <begin position="310"/>
        <end position="331"/>
    </location>
</feature>
<dbReference type="GO" id="GO:0005886">
    <property type="term" value="C:plasma membrane"/>
    <property type="evidence" value="ECO:0007669"/>
    <property type="project" value="UniProtKB-SubCell"/>
</dbReference>
<dbReference type="Proteomes" id="UP000261284">
    <property type="component" value="Unassembled WGS sequence"/>
</dbReference>
<reference evidence="7 8" key="1">
    <citation type="submission" date="2018-08" db="EMBL/GenBank/DDBJ databases">
        <title>Chitinophagaceae sp. K23C18032701, a novel bacterium isolated from forest soil.</title>
        <authorList>
            <person name="Wang C."/>
        </authorList>
    </citation>
    <scope>NUCLEOTIDE SEQUENCE [LARGE SCALE GENOMIC DNA]</scope>
    <source>
        <strain evidence="7 8">K23C18032701</strain>
    </source>
</reference>
<keyword evidence="5 6" id="KW-0472">Membrane</keyword>
<dbReference type="AlphaFoldDB" id="A0A3E1NIC2"/>
<dbReference type="InterPro" id="IPR022791">
    <property type="entry name" value="L-PG_synthase/AglD"/>
</dbReference>
<accession>A0A3E1NIC2</accession>
<evidence type="ECO:0000256" key="5">
    <source>
        <dbReference type="ARBA" id="ARBA00023136"/>
    </source>
</evidence>
<feature type="transmembrane region" description="Helical" evidence="6">
    <location>
        <begin position="267"/>
        <end position="290"/>
    </location>
</feature>
<feature type="transmembrane region" description="Helical" evidence="6">
    <location>
        <begin position="52"/>
        <end position="70"/>
    </location>
</feature>
<sequence>MLVYPLRSMKKFVTNILKYLIGFGIAAILIWWSLHNLSGKDLTDIKEALLRARFWLLVPVFAVLLASHWFRALRWKQLITPLGYQPAVVDLVCGLLIGYIANQVIPRAGEIVRCTTVARANKIPPEKIIGTMVAERAFDIVCLLLISLGTFIMEYDYIESYSAEIYHSLRHGLNAGGPARWLILGGLVLFALLCYWLVKKAKTNKLGRFIANIGHGLAEGLQSIKRVDNKPKFLLNTLLIWTCYVLATWLGCFALEETSHLNISTSIAMLVFGTFGIIVSPGGLGAYPIAIQKTLGLYGLDDNIGLATGWILWLAQFIFTIIFGLAAYCLLNYLKRPVHEKHSIHTA</sequence>
<name>A0A3E1NIC2_9BACT</name>
<feature type="transmembrane region" description="Helical" evidence="6">
    <location>
        <begin position="137"/>
        <end position="158"/>
    </location>
</feature>
<organism evidence="7 8">
    <name type="scientific">Deminuibacter soli</name>
    <dbReference type="NCBI Taxonomy" id="2291815"/>
    <lineage>
        <taxon>Bacteria</taxon>
        <taxon>Pseudomonadati</taxon>
        <taxon>Bacteroidota</taxon>
        <taxon>Chitinophagia</taxon>
        <taxon>Chitinophagales</taxon>
        <taxon>Chitinophagaceae</taxon>
        <taxon>Deminuibacter</taxon>
    </lineage>
</organism>
<evidence type="ECO:0000256" key="1">
    <source>
        <dbReference type="ARBA" id="ARBA00004651"/>
    </source>
</evidence>
<gene>
    <name evidence="7" type="ORF">DXN05_13395</name>
</gene>